<dbReference type="GO" id="GO:0098554">
    <property type="term" value="C:cytoplasmic side of endoplasmic reticulum membrane"/>
    <property type="evidence" value="ECO:0007669"/>
    <property type="project" value="TreeGrafter"/>
</dbReference>
<dbReference type="InterPro" id="IPR007369">
    <property type="entry name" value="Peptidase_A22B_SPP"/>
</dbReference>
<evidence type="ECO:0000313" key="9">
    <source>
        <dbReference type="Proteomes" id="UP000887577"/>
    </source>
</evidence>
<evidence type="ECO:0000256" key="4">
    <source>
        <dbReference type="ARBA" id="ARBA00022801"/>
    </source>
</evidence>
<comment type="subcellular location">
    <subcellularLocation>
        <location evidence="1">Endomembrane system</location>
        <topology evidence="1">Multi-pass membrane protein</topology>
    </subcellularLocation>
</comment>
<feature type="transmembrane region" description="Helical" evidence="8">
    <location>
        <begin position="108"/>
        <end position="129"/>
    </location>
</feature>
<keyword evidence="6 8" id="KW-0472">Membrane</keyword>
<keyword evidence="9" id="KW-1185">Reference proteome</keyword>
<feature type="transmembrane region" description="Helical" evidence="8">
    <location>
        <begin position="439"/>
        <end position="460"/>
    </location>
</feature>
<dbReference type="PANTHER" id="PTHR12174:SF103">
    <property type="entry name" value="INTRAMEMBRANE PROTEASE (IMPAS) FAMILY"/>
    <property type="match status" value="1"/>
</dbReference>
<dbReference type="GO" id="GO:0098553">
    <property type="term" value="C:lumenal side of endoplasmic reticulum membrane"/>
    <property type="evidence" value="ECO:0007669"/>
    <property type="project" value="TreeGrafter"/>
</dbReference>
<comment type="similarity">
    <text evidence="2">Belongs to the peptidase A22B family.</text>
</comment>
<feature type="transmembrane region" description="Helical" evidence="8">
    <location>
        <begin position="408"/>
        <end position="427"/>
    </location>
</feature>
<keyword evidence="5 8" id="KW-1133">Transmembrane helix</keyword>
<dbReference type="GO" id="GO:0033619">
    <property type="term" value="P:membrane protein proteolysis"/>
    <property type="evidence" value="ECO:0007669"/>
    <property type="project" value="TreeGrafter"/>
</dbReference>
<evidence type="ECO:0000256" key="6">
    <source>
        <dbReference type="ARBA" id="ARBA00023136"/>
    </source>
</evidence>
<feature type="transmembrane region" description="Helical" evidence="8">
    <location>
        <begin position="318"/>
        <end position="340"/>
    </location>
</feature>
<evidence type="ECO:0000256" key="3">
    <source>
        <dbReference type="ARBA" id="ARBA00022692"/>
    </source>
</evidence>
<reference evidence="10" key="1">
    <citation type="submission" date="2022-11" db="UniProtKB">
        <authorList>
            <consortium name="WormBaseParasite"/>
        </authorList>
    </citation>
    <scope>IDENTIFICATION</scope>
</reference>
<evidence type="ECO:0000256" key="8">
    <source>
        <dbReference type="SAM" id="Phobius"/>
    </source>
</evidence>
<evidence type="ECO:0000256" key="2">
    <source>
        <dbReference type="ARBA" id="ARBA00006859"/>
    </source>
</evidence>
<feature type="transmembrane region" description="Helical" evidence="8">
    <location>
        <begin position="466"/>
        <end position="484"/>
    </location>
</feature>
<evidence type="ECO:0000256" key="5">
    <source>
        <dbReference type="ARBA" id="ARBA00022989"/>
    </source>
</evidence>
<name>A0A914Z7K1_9BILA</name>
<dbReference type="InterPro" id="IPR006639">
    <property type="entry name" value="Preselin/SPP"/>
</dbReference>
<dbReference type="Proteomes" id="UP000887577">
    <property type="component" value="Unplaced"/>
</dbReference>
<feature type="transmembrane region" description="Helical" evidence="8">
    <location>
        <begin position="188"/>
        <end position="208"/>
    </location>
</feature>
<dbReference type="PANTHER" id="PTHR12174">
    <property type="entry name" value="SIGNAL PEPTIDE PEPTIDASE"/>
    <property type="match status" value="1"/>
</dbReference>
<dbReference type="SMART" id="SM00730">
    <property type="entry name" value="PSN"/>
    <property type="match status" value="1"/>
</dbReference>
<feature type="region of interest" description="Disordered" evidence="7">
    <location>
        <begin position="158"/>
        <end position="177"/>
    </location>
</feature>
<feature type="transmembrane region" description="Helical" evidence="8">
    <location>
        <begin position="292"/>
        <end position="311"/>
    </location>
</feature>
<dbReference type="AlphaFoldDB" id="A0A914Z7K1"/>
<dbReference type="Pfam" id="PF04258">
    <property type="entry name" value="Peptidase_A22B"/>
    <property type="match status" value="1"/>
</dbReference>
<keyword evidence="4" id="KW-0378">Hydrolase</keyword>
<evidence type="ECO:0000313" key="10">
    <source>
        <dbReference type="WBParaSite" id="PSU_v2.g8663.t1"/>
    </source>
</evidence>
<evidence type="ECO:0000256" key="7">
    <source>
        <dbReference type="SAM" id="MobiDB-lite"/>
    </source>
</evidence>
<feature type="transmembrane region" description="Helical" evidence="8">
    <location>
        <begin position="214"/>
        <end position="238"/>
    </location>
</feature>
<evidence type="ECO:0000256" key="1">
    <source>
        <dbReference type="ARBA" id="ARBA00004127"/>
    </source>
</evidence>
<accession>A0A914Z7K1</accession>
<dbReference type="GO" id="GO:0030660">
    <property type="term" value="C:Golgi-associated vesicle membrane"/>
    <property type="evidence" value="ECO:0007669"/>
    <property type="project" value="TreeGrafter"/>
</dbReference>
<feature type="compositionally biased region" description="Polar residues" evidence="7">
    <location>
        <begin position="159"/>
        <end position="177"/>
    </location>
</feature>
<protein>
    <submittedName>
        <fullName evidence="10">Uncharacterized protein</fullName>
    </submittedName>
</protein>
<proteinExistence type="inferred from homology"/>
<dbReference type="GO" id="GO:0005765">
    <property type="term" value="C:lysosomal membrane"/>
    <property type="evidence" value="ECO:0007669"/>
    <property type="project" value="TreeGrafter"/>
</dbReference>
<keyword evidence="3 8" id="KW-0812">Transmembrane</keyword>
<dbReference type="GO" id="GO:0042500">
    <property type="term" value="F:aspartic endopeptidase activity, intramembrane cleaving"/>
    <property type="evidence" value="ECO:0007669"/>
    <property type="project" value="InterPro"/>
</dbReference>
<feature type="transmembrane region" description="Helical" evidence="8">
    <location>
        <begin position="265"/>
        <end position="286"/>
    </location>
</feature>
<organism evidence="9 10">
    <name type="scientific">Panagrolaimus superbus</name>
    <dbReference type="NCBI Taxonomy" id="310955"/>
    <lineage>
        <taxon>Eukaryota</taxon>
        <taxon>Metazoa</taxon>
        <taxon>Ecdysozoa</taxon>
        <taxon>Nematoda</taxon>
        <taxon>Chromadorea</taxon>
        <taxon>Rhabditida</taxon>
        <taxon>Tylenchina</taxon>
        <taxon>Panagrolaimomorpha</taxon>
        <taxon>Panagrolaimoidea</taxon>
        <taxon>Panagrolaimidae</taxon>
        <taxon>Panagrolaimus</taxon>
    </lineage>
</organism>
<sequence>MLISKSKKSYIHGSSNGKIKRKNVDKVLFLVKKGEIVEVAPGIHKYLFAQFFNPELTANTPDAFYIYQDDFFKNLLPMAGDSMLQQNNTELEISFYRPKSWPFDFAEVIVLIIALFCIIVGSVWGAKIVDESHLNVMRSAFSETSISTREDATAEEGALTNTPLSSANNPESDSKSQTSQNVTFSQQLIGVAIAVAMIVAILLIAFFFRDVAVWFFNIFVAIAGTLCIAKCLTSLYCFENPKVLSLSLLCCNKFSTTNSFLGKKFGIFTLFAHIISAGFCLTWLLLRQNPRAFYLLNTINISLCIVAISSAQLRNLRVLVLLLIGMFFYDIFMVFGTKLITSNGCSVMIQVVTGVDCNQKPIGNGYYPVAPLEQKKEEIMPLLFYIPLVSDVMQECYDVDVETEFRHIMLGLGDVIVPGYLIIYCFIVDRLKPTKIPYGVIVVIGYALGLITTFVALRLMQLAQPALIYLVPFTVIPVVLTAWIRGHLREIWYGKFSSNI</sequence>
<dbReference type="WBParaSite" id="PSU_v2.g8663.t1">
    <property type="protein sequence ID" value="PSU_v2.g8663.t1"/>
    <property type="gene ID" value="PSU_v2.g8663"/>
</dbReference>